<gene>
    <name evidence="2" type="ORF">VZ94_20020</name>
</gene>
<organism evidence="2 3">
    <name type="scientific">Methylocucumis oryzae</name>
    <dbReference type="NCBI Taxonomy" id="1632867"/>
    <lineage>
        <taxon>Bacteria</taxon>
        <taxon>Pseudomonadati</taxon>
        <taxon>Pseudomonadota</taxon>
        <taxon>Gammaproteobacteria</taxon>
        <taxon>Methylococcales</taxon>
        <taxon>Methylococcaceae</taxon>
        <taxon>Methylocucumis</taxon>
    </lineage>
</organism>
<name>A0A0F3IEG4_9GAMM</name>
<sequence>MKTGTFKQWTLTELDNAFALKQTWDSVLMQKWEAGAADITVAEKEALLKLQKTLIRGGRAWNEVELENKFISPVIMIADIDDEEIGYFLERNLSGVVGDYELSGVVDGMIATGFRDPGLPLFCLHEYKRSIENQGSPDAQVLAAMLVAREKNDNKLPIYGLFVIGLVWNFIVLEGNQYCISREYKATDDELFEIFQYVENIEKNHKSRADTNRR</sequence>
<dbReference type="RefSeq" id="WP_045780581.1">
    <property type="nucleotide sequence ID" value="NZ_LAJX01000279.1"/>
</dbReference>
<evidence type="ECO:0000313" key="3">
    <source>
        <dbReference type="Proteomes" id="UP000033684"/>
    </source>
</evidence>
<keyword evidence="1" id="KW-0812">Transmembrane</keyword>
<dbReference type="EMBL" id="LAJX01000279">
    <property type="protein sequence ID" value="KJV05195.1"/>
    <property type="molecule type" value="Genomic_DNA"/>
</dbReference>
<dbReference type="AlphaFoldDB" id="A0A0F3IEG4"/>
<dbReference type="Proteomes" id="UP000033684">
    <property type="component" value="Unassembled WGS sequence"/>
</dbReference>
<keyword evidence="1" id="KW-1133">Transmembrane helix</keyword>
<reference evidence="2 3" key="2">
    <citation type="journal article" date="2016" name="Microb. Ecol.">
        <title>Genome Characteristics of a Novel Type I Methanotroph (Sn10-6) Isolated from a Flooded Indian Rice Field.</title>
        <authorList>
            <person name="Rahalkar M.C."/>
            <person name="Pandit P.S."/>
            <person name="Dhakephalkar P.K."/>
            <person name="Pore S."/>
            <person name="Arora P."/>
            <person name="Kapse N."/>
        </authorList>
    </citation>
    <scope>NUCLEOTIDE SEQUENCE [LARGE SCALE GENOMIC DNA]</scope>
    <source>
        <strain evidence="2 3">Sn10-6</strain>
    </source>
</reference>
<dbReference type="OrthoDB" id="1814359at2"/>
<keyword evidence="3" id="KW-1185">Reference proteome</keyword>
<evidence type="ECO:0000256" key="1">
    <source>
        <dbReference type="SAM" id="Phobius"/>
    </source>
</evidence>
<reference evidence="3" key="1">
    <citation type="submission" date="2015-03" db="EMBL/GenBank/DDBJ databases">
        <title>Draft genome sequence of a novel methanotroph (Sn10-6) isolated from flooded ricefield rhizosphere in India.</title>
        <authorList>
            <person name="Pandit P.S."/>
            <person name="Pore S.D."/>
            <person name="Arora P."/>
            <person name="Kapse N.G."/>
            <person name="Dhakephalkar P.K."/>
            <person name="Rahalkar M.C."/>
        </authorList>
    </citation>
    <scope>NUCLEOTIDE SEQUENCE [LARGE SCALE GENOMIC DNA]</scope>
    <source>
        <strain evidence="3">Sn10-6</strain>
    </source>
</reference>
<proteinExistence type="predicted"/>
<accession>A0A0F3IEG4</accession>
<comment type="caution">
    <text evidence="2">The sequence shown here is derived from an EMBL/GenBank/DDBJ whole genome shotgun (WGS) entry which is preliminary data.</text>
</comment>
<evidence type="ECO:0000313" key="2">
    <source>
        <dbReference type="EMBL" id="KJV05195.1"/>
    </source>
</evidence>
<evidence type="ECO:0008006" key="4">
    <source>
        <dbReference type="Google" id="ProtNLM"/>
    </source>
</evidence>
<protein>
    <recommendedName>
        <fullName evidence="4">Restriction endonuclease subunit R</fullName>
    </recommendedName>
</protein>
<feature type="transmembrane region" description="Helical" evidence="1">
    <location>
        <begin position="156"/>
        <end position="173"/>
    </location>
</feature>
<keyword evidence="1" id="KW-0472">Membrane</keyword>